<dbReference type="Proteomes" id="UP000187609">
    <property type="component" value="Unassembled WGS sequence"/>
</dbReference>
<name>A0A1J6I6P7_NICAT</name>
<keyword evidence="2" id="KW-1185">Reference proteome</keyword>
<sequence>MRARQVMLPYGLNQKKRAVAKRLIENGCGKGDATTTTKLALRCTRPEIDQELQKLEPGTSCLKKGLSLFILNVKTSIIEQRKDKRSME</sequence>
<dbReference type="EMBL" id="MJEQ01037189">
    <property type="protein sequence ID" value="OIT00686.1"/>
    <property type="molecule type" value="Genomic_DNA"/>
</dbReference>
<reference evidence="1" key="1">
    <citation type="submission" date="2016-11" db="EMBL/GenBank/DDBJ databases">
        <title>The genome of Nicotiana attenuata.</title>
        <authorList>
            <person name="Xu S."/>
            <person name="Brockmoeller T."/>
            <person name="Gaquerel E."/>
            <person name="Navarro A."/>
            <person name="Kuhl H."/>
            <person name="Gase K."/>
            <person name="Ling Z."/>
            <person name="Zhou W."/>
            <person name="Kreitzer C."/>
            <person name="Stanke M."/>
            <person name="Tang H."/>
            <person name="Lyons E."/>
            <person name="Pandey P."/>
            <person name="Pandey S.P."/>
            <person name="Timmermann B."/>
            <person name="Baldwin I.T."/>
        </authorList>
    </citation>
    <scope>NUCLEOTIDE SEQUENCE [LARGE SCALE GENOMIC DNA]</scope>
    <source>
        <strain evidence="1">UT</strain>
    </source>
</reference>
<dbReference type="Gramene" id="OIT00686">
    <property type="protein sequence ID" value="OIT00686"/>
    <property type="gene ID" value="A4A49_06908"/>
</dbReference>
<comment type="caution">
    <text evidence="1">The sequence shown here is derived from an EMBL/GenBank/DDBJ whole genome shotgun (WGS) entry which is preliminary data.</text>
</comment>
<dbReference type="SMR" id="A0A1J6I6P7"/>
<evidence type="ECO:0000313" key="1">
    <source>
        <dbReference type="EMBL" id="OIT00686.1"/>
    </source>
</evidence>
<organism evidence="1 2">
    <name type="scientific">Nicotiana attenuata</name>
    <name type="common">Coyote tobacco</name>
    <dbReference type="NCBI Taxonomy" id="49451"/>
    <lineage>
        <taxon>Eukaryota</taxon>
        <taxon>Viridiplantae</taxon>
        <taxon>Streptophyta</taxon>
        <taxon>Embryophyta</taxon>
        <taxon>Tracheophyta</taxon>
        <taxon>Spermatophyta</taxon>
        <taxon>Magnoliopsida</taxon>
        <taxon>eudicotyledons</taxon>
        <taxon>Gunneridae</taxon>
        <taxon>Pentapetalae</taxon>
        <taxon>asterids</taxon>
        <taxon>lamiids</taxon>
        <taxon>Solanales</taxon>
        <taxon>Solanaceae</taxon>
        <taxon>Nicotianoideae</taxon>
        <taxon>Nicotianeae</taxon>
        <taxon>Nicotiana</taxon>
    </lineage>
</organism>
<gene>
    <name evidence="1" type="ORF">A4A49_06908</name>
</gene>
<evidence type="ECO:0000313" key="2">
    <source>
        <dbReference type="Proteomes" id="UP000187609"/>
    </source>
</evidence>
<accession>A0A1J6I6P7</accession>
<proteinExistence type="predicted"/>
<dbReference type="AlphaFoldDB" id="A0A1J6I6P7"/>
<protein>
    <submittedName>
        <fullName evidence="1">Uncharacterized protein</fullName>
    </submittedName>
</protein>